<feature type="compositionally biased region" description="Polar residues" evidence="1">
    <location>
        <begin position="76"/>
        <end position="96"/>
    </location>
</feature>
<dbReference type="STRING" id="131310.A0A0N4Z5V3"/>
<feature type="compositionally biased region" description="Polar residues" evidence="1">
    <location>
        <begin position="551"/>
        <end position="573"/>
    </location>
</feature>
<dbReference type="Proteomes" id="UP000038045">
    <property type="component" value="Unplaced"/>
</dbReference>
<keyword evidence="2" id="KW-1185">Reference proteome</keyword>
<feature type="region of interest" description="Disordered" evidence="1">
    <location>
        <begin position="688"/>
        <end position="727"/>
    </location>
</feature>
<organism evidence="2 3">
    <name type="scientific">Parastrongyloides trichosuri</name>
    <name type="common">Possum-specific nematode worm</name>
    <dbReference type="NCBI Taxonomy" id="131310"/>
    <lineage>
        <taxon>Eukaryota</taxon>
        <taxon>Metazoa</taxon>
        <taxon>Ecdysozoa</taxon>
        <taxon>Nematoda</taxon>
        <taxon>Chromadorea</taxon>
        <taxon>Rhabditida</taxon>
        <taxon>Tylenchina</taxon>
        <taxon>Panagrolaimomorpha</taxon>
        <taxon>Strongyloidoidea</taxon>
        <taxon>Strongyloididae</taxon>
        <taxon>Parastrongyloides</taxon>
    </lineage>
</organism>
<feature type="region of interest" description="Disordered" evidence="1">
    <location>
        <begin position="911"/>
        <end position="971"/>
    </location>
</feature>
<feature type="compositionally biased region" description="Low complexity" evidence="1">
    <location>
        <begin position="97"/>
        <end position="108"/>
    </location>
</feature>
<feature type="compositionally biased region" description="Low complexity" evidence="1">
    <location>
        <begin position="917"/>
        <end position="941"/>
    </location>
</feature>
<feature type="compositionally biased region" description="Polar residues" evidence="1">
    <location>
        <begin position="942"/>
        <end position="958"/>
    </location>
</feature>
<accession>A0A0N4Z5V3</accession>
<evidence type="ECO:0000313" key="3">
    <source>
        <dbReference type="WBParaSite" id="PTRK_0000249800.1"/>
    </source>
</evidence>
<dbReference type="WBParaSite" id="PTRK_0000249800.1">
    <property type="protein sequence ID" value="PTRK_0000249800.1"/>
    <property type="gene ID" value="PTRK_0000249800"/>
</dbReference>
<reference evidence="3" key="1">
    <citation type="submission" date="2017-02" db="UniProtKB">
        <authorList>
            <consortium name="WormBaseParasite"/>
        </authorList>
    </citation>
    <scope>IDENTIFICATION</scope>
</reference>
<protein>
    <submittedName>
        <fullName evidence="3">GYF domain-containing protein</fullName>
    </submittedName>
</protein>
<evidence type="ECO:0000256" key="1">
    <source>
        <dbReference type="SAM" id="MobiDB-lite"/>
    </source>
</evidence>
<evidence type="ECO:0000313" key="2">
    <source>
        <dbReference type="Proteomes" id="UP000038045"/>
    </source>
</evidence>
<feature type="region of interest" description="Disordered" evidence="1">
    <location>
        <begin position="75"/>
        <end position="113"/>
    </location>
</feature>
<feature type="compositionally biased region" description="Polar residues" evidence="1">
    <location>
        <begin position="688"/>
        <end position="703"/>
    </location>
</feature>
<name>A0A0N4Z5V3_PARTI</name>
<dbReference type="AlphaFoldDB" id="A0A0N4Z5V3"/>
<proteinExistence type="predicted"/>
<sequence length="971" mass="109781">MSIPKDAIESYMNAVNVSNPKELENNCLFSNEKRLFKSMASTENKETIKKTSIKQPKSNDGEWEKVSQKFKKNVAISATGTPTNTPLKSALDQNWRNTNNKPSTPSTTEGNKRIFGTSEKFKPTKNCPLKKDDILRNDSFNISEKTPESILTDSVGKNESDELEVNTDFGMQFNDPTEQYNNMNLNELQNVFTNQWNHVPDQGNMFGNSFGQYGYGTNGFQNNIRIPFVSNHPNMQYEQFPNSLDFMENSNGSKQFNLFGSPSDQTETPIMSSFSPFLPYENEYGTNTPVDHLLRLNPPEHIPIDHEIPPLHFNPLQMFNSTTLPFTMNSINHFDPDIPFAMNNIYDNAPSNGNLINQDNCQQPVFKGGAMVMVEILPYPKWHHCREQLQWIVLSVEGNQSGPYDALDLSKRFTSGDLSPFNRFIIYDAPFKRFARLIDLMKTANERNPFVAAQSPRLRQEFLMVDYYYKEAGEQMNIDHWKDFIFNEIKREKIEAQELSSRNANKLVNNSECLQEENKIERNDNNLCNTVENEGDSFVNGEKIDERDSSDNLTNQTNSNNKASVEETTNWISTGCKKKSKKGEQVTKGPTTVPRKGKTILNSLETVPKTQVQKPPILSTDKNWDVPKIIPDEQSQLEKEKLCFNLGDIISKGSNLKTNKTSPWSSVTEKDTAPVNFAETLQKTNQTVSYTSTQNTNNSAWNKNNDRTKEATSPVIKPSSPIETSNDKGITEVGELEVWLREKLKQLKKDVDHEVFCSFIIDIENPSEIEDYFFTYFGDTSSIRRFIKQFLEKRSEIRARSIKAKISTDDLSAPAQAVGFTIQTSKKNKKQKTTPVVAPPSQQVVVPQSIPVVNNNSHSYSTISANLHIPSKNVPIRATLLSSSKQWESPNIVPDEPDTYEKVPIKFSLGDLIGGNTSSTPTNRVSSSSSAWSNKQSKSNNILTNSTQNSSTKITTKVNEGPWKTVKNVKK</sequence>
<feature type="region of interest" description="Disordered" evidence="1">
    <location>
        <begin position="532"/>
        <end position="596"/>
    </location>
</feature>